<evidence type="ECO:0000256" key="3">
    <source>
        <dbReference type="ARBA" id="ARBA00022801"/>
    </source>
</evidence>
<evidence type="ECO:0000259" key="8">
    <source>
        <dbReference type="Pfam" id="PF02601"/>
    </source>
</evidence>
<dbReference type="NCBIfam" id="TIGR00237">
    <property type="entry name" value="xseA"/>
    <property type="match status" value="1"/>
</dbReference>
<gene>
    <name evidence="5" type="primary">xseA</name>
    <name evidence="10" type="ORF">SAMN05216418_0955</name>
</gene>
<evidence type="ECO:0000259" key="9">
    <source>
        <dbReference type="Pfam" id="PF13742"/>
    </source>
</evidence>
<dbReference type="Pfam" id="PF02601">
    <property type="entry name" value="Exonuc_VII_L"/>
    <property type="match status" value="1"/>
</dbReference>
<dbReference type="InterPro" id="IPR003753">
    <property type="entry name" value="Exonuc_VII_L"/>
</dbReference>
<dbReference type="Pfam" id="PF13742">
    <property type="entry name" value="tRNA_anti_2"/>
    <property type="match status" value="1"/>
</dbReference>
<comment type="subunit">
    <text evidence="5">Heterooligomer composed of large and small subunits.</text>
</comment>
<keyword evidence="4 5" id="KW-0269">Exonuclease</keyword>
<evidence type="ECO:0000256" key="5">
    <source>
        <dbReference type="HAMAP-Rule" id="MF_00378"/>
    </source>
</evidence>
<evidence type="ECO:0000256" key="1">
    <source>
        <dbReference type="ARBA" id="ARBA00022490"/>
    </source>
</evidence>
<accession>A0A1G6HBX1</accession>
<proteinExistence type="inferred from homology"/>
<dbReference type="GO" id="GO:0009318">
    <property type="term" value="C:exodeoxyribonuclease VII complex"/>
    <property type="evidence" value="ECO:0007669"/>
    <property type="project" value="UniProtKB-UniRule"/>
</dbReference>
<keyword evidence="1 5" id="KW-0963">Cytoplasm</keyword>
<dbReference type="AlphaFoldDB" id="A0A1G6HBX1"/>
<comment type="catalytic activity">
    <reaction evidence="5 6">
        <text>Exonucleolytic cleavage in either 5'- to 3'- or 3'- to 5'-direction to yield nucleoside 5'-phosphates.</text>
        <dbReference type="EC" id="3.1.11.6"/>
    </reaction>
</comment>
<evidence type="ECO:0000256" key="7">
    <source>
        <dbReference type="SAM" id="MobiDB-lite"/>
    </source>
</evidence>
<evidence type="ECO:0000313" key="10">
    <source>
        <dbReference type="EMBL" id="SDB90936.1"/>
    </source>
</evidence>
<evidence type="ECO:0000256" key="2">
    <source>
        <dbReference type="ARBA" id="ARBA00022722"/>
    </source>
</evidence>
<dbReference type="InterPro" id="IPR025824">
    <property type="entry name" value="OB-fold_nuc-bd_dom"/>
</dbReference>
<sequence length="480" mass="52131">MPLDAGRTAHLDPSETMTSFQPETIAGQAPPADSVHPRDSRTDAPTSVSRLNDTIRGFIERWGSVWVEGEITSFNRRGGNVFGRLKDLGTESTVAFRIWSSTLNRLPKDLKVGDHVIACVKADYFPRTGDFSFSISAMRHVGLGEQLERLERLRVQLRSEGLFDPVRKKKLPFLPHCIGLITGENSDAEKDVHRNAELRWPRVRFRTQHAAVQGDRCVPETLAALKILDADPEVDVIVIARGGGDPQTLLGFSDERLLRAVAAASTPIVSAIGHENDRPLLDEVADVRASTPTDAAKRVVPDVSEQRALVAQLRARLTGRLTQRVLHDIAQLEQIRSRPALRTPHSMLTSRAQELWMLSNRGRDIVDRRIEGERRRASELGAGLRALSPLATLARGYAIAQLPDGSVVRDASQAPAGTALRLTVEEGTVAARSEGGVPDAVPHGKATAGRAPADRSDSAASADRPLDDEAPGDGVSEGRA</sequence>
<evidence type="ECO:0000256" key="4">
    <source>
        <dbReference type="ARBA" id="ARBA00022839"/>
    </source>
</evidence>
<dbReference type="PANTHER" id="PTHR30008:SF0">
    <property type="entry name" value="EXODEOXYRIBONUCLEASE 7 LARGE SUBUNIT"/>
    <property type="match status" value="1"/>
</dbReference>
<organism evidence="10 11">
    <name type="scientific">Microbacterium enclense</name>
    <dbReference type="NCBI Taxonomy" id="993073"/>
    <lineage>
        <taxon>Bacteria</taxon>
        <taxon>Bacillati</taxon>
        <taxon>Actinomycetota</taxon>
        <taxon>Actinomycetes</taxon>
        <taxon>Micrococcales</taxon>
        <taxon>Microbacteriaceae</taxon>
        <taxon>Microbacterium</taxon>
    </lineage>
</organism>
<keyword evidence="2 5" id="KW-0540">Nuclease</keyword>
<feature type="region of interest" description="Disordered" evidence="7">
    <location>
        <begin position="432"/>
        <end position="480"/>
    </location>
</feature>
<reference evidence="10 11" key="1">
    <citation type="submission" date="2016-09" db="EMBL/GenBank/DDBJ databases">
        <authorList>
            <person name="Capua I."/>
            <person name="De Benedictis P."/>
            <person name="Joannis T."/>
            <person name="Lombin L.H."/>
            <person name="Cattoli G."/>
        </authorList>
    </citation>
    <scope>NUCLEOTIDE SEQUENCE [LARGE SCALE GENOMIC DNA]</scope>
    <source>
        <strain evidence="10 11">NIO-1002</strain>
    </source>
</reference>
<protein>
    <recommendedName>
        <fullName evidence="5">Exodeoxyribonuclease 7 large subunit</fullName>
        <ecNumber evidence="5">3.1.11.6</ecNumber>
    </recommendedName>
    <alternativeName>
        <fullName evidence="5">Exodeoxyribonuclease VII large subunit</fullName>
        <shortName evidence="5">Exonuclease VII large subunit</shortName>
    </alternativeName>
</protein>
<dbReference type="GO" id="GO:0005737">
    <property type="term" value="C:cytoplasm"/>
    <property type="evidence" value="ECO:0007669"/>
    <property type="project" value="UniProtKB-SubCell"/>
</dbReference>
<dbReference type="InterPro" id="IPR020579">
    <property type="entry name" value="Exonuc_VII_lsu_C"/>
</dbReference>
<dbReference type="PANTHER" id="PTHR30008">
    <property type="entry name" value="EXODEOXYRIBONUCLEASE 7 LARGE SUBUNIT"/>
    <property type="match status" value="1"/>
</dbReference>
<dbReference type="EMBL" id="FMYG01000002">
    <property type="protein sequence ID" value="SDB90936.1"/>
    <property type="molecule type" value="Genomic_DNA"/>
</dbReference>
<keyword evidence="3 5" id="KW-0378">Hydrolase</keyword>
<comment type="subcellular location">
    <subcellularLocation>
        <location evidence="5 6">Cytoplasm</location>
    </subcellularLocation>
</comment>
<dbReference type="CDD" id="cd04489">
    <property type="entry name" value="ExoVII_LU_OBF"/>
    <property type="match status" value="1"/>
</dbReference>
<dbReference type="EC" id="3.1.11.6" evidence="5"/>
<dbReference type="GO" id="GO:0003676">
    <property type="term" value="F:nucleic acid binding"/>
    <property type="evidence" value="ECO:0007669"/>
    <property type="project" value="InterPro"/>
</dbReference>
<evidence type="ECO:0000313" key="11">
    <source>
        <dbReference type="Proteomes" id="UP000183203"/>
    </source>
</evidence>
<feature type="domain" description="OB-fold nucleic acid binding" evidence="9">
    <location>
        <begin position="47"/>
        <end position="139"/>
    </location>
</feature>
<feature type="region of interest" description="Disordered" evidence="7">
    <location>
        <begin position="1"/>
        <end position="48"/>
    </location>
</feature>
<dbReference type="GO" id="GO:0008855">
    <property type="term" value="F:exodeoxyribonuclease VII activity"/>
    <property type="evidence" value="ECO:0007669"/>
    <property type="project" value="UniProtKB-UniRule"/>
</dbReference>
<dbReference type="Proteomes" id="UP000183203">
    <property type="component" value="Unassembled WGS sequence"/>
</dbReference>
<feature type="domain" description="Exonuclease VII large subunit C-terminal" evidence="8">
    <location>
        <begin position="162"/>
        <end position="380"/>
    </location>
</feature>
<dbReference type="HAMAP" id="MF_00378">
    <property type="entry name" value="Exonuc_7_L"/>
    <property type="match status" value="1"/>
</dbReference>
<evidence type="ECO:0000256" key="6">
    <source>
        <dbReference type="RuleBase" id="RU004355"/>
    </source>
</evidence>
<name>A0A1G6HBX1_9MICO</name>
<dbReference type="GO" id="GO:0006308">
    <property type="term" value="P:DNA catabolic process"/>
    <property type="evidence" value="ECO:0007669"/>
    <property type="project" value="UniProtKB-UniRule"/>
</dbReference>
<comment type="function">
    <text evidence="5">Bidirectionally degrades single-stranded DNA into large acid-insoluble oligonucleotides, which are then degraded further into small acid-soluble oligonucleotides.</text>
</comment>
<comment type="similarity">
    <text evidence="5 6">Belongs to the XseA family.</text>
</comment>